<sequence length="276" mass="29873">MTLSASIARSLSDNALEDALEEVKTHLKAKPSDQEARHLYIDLLVLAGEYERADNQCSLAATLSPDATMGFALLRNELRAMAARDAWFASGGVPEFPQGPSELDKLAVRLGIAHRDGDAEAAKTALDALDELRSERPLIWNDRAVSDFRDLDDRTPHALEVIMTGGGYLWIDFAKISALSIEPIARPRDLAFRRAELTLIDGAAASVLLPAVYHGTGKDAALRLGRETEWVEEASGITTGRGQRCFLAGDELVSFHDTQSLEIVPASSAGRQVAHG</sequence>
<dbReference type="PIRSF" id="PIRSF029288">
    <property type="entry name" value="SciE_ImpE"/>
    <property type="match status" value="1"/>
</dbReference>
<dbReference type="HOGENOM" id="CLU_087908_0_0_5"/>
<dbReference type="KEGG" id="rei:IE4771_PD00448"/>
<organism evidence="1 2">
    <name type="scientific">Rhizobium etli bv. mimosae str. IE4771</name>
    <dbReference type="NCBI Taxonomy" id="1432050"/>
    <lineage>
        <taxon>Bacteria</taxon>
        <taxon>Pseudomonadati</taxon>
        <taxon>Pseudomonadota</taxon>
        <taxon>Alphaproteobacteria</taxon>
        <taxon>Hyphomicrobiales</taxon>
        <taxon>Rhizobiaceae</taxon>
        <taxon>Rhizobium/Agrobacterium group</taxon>
        <taxon>Rhizobium</taxon>
    </lineage>
</organism>
<dbReference type="AlphaFoldDB" id="A0A060I7Q8"/>
<gene>
    <name evidence="1" type="ORF">IE4771_PD00448</name>
</gene>
<evidence type="ECO:0000313" key="1">
    <source>
        <dbReference type="EMBL" id="AIC31003.1"/>
    </source>
</evidence>
<dbReference type="InterPro" id="IPR009211">
    <property type="entry name" value="TagJ"/>
</dbReference>
<geneLocation type="plasmid" evidence="1 2">
    <name>pRetIE4771d</name>
</geneLocation>
<dbReference type="InterPro" id="IPR011990">
    <property type="entry name" value="TPR-like_helical_dom_sf"/>
</dbReference>
<dbReference type="EMBL" id="CP006990">
    <property type="protein sequence ID" value="AIC31003.1"/>
    <property type="molecule type" value="Genomic_DNA"/>
</dbReference>
<dbReference type="Gene3D" id="1.25.40.10">
    <property type="entry name" value="Tetratricopeptide repeat domain"/>
    <property type="match status" value="1"/>
</dbReference>
<dbReference type="Pfam" id="PF07024">
    <property type="entry name" value="ImpE"/>
    <property type="match status" value="1"/>
</dbReference>
<proteinExistence type="predicted"/>
<dbReference type="RefSeq" id="WP_040142046.1">
    <property type="nucleotide sequence ID" value="NZ_CP006990.1"/>
</dbReference>
<dbReference type="OrthoDB" id="5416084at2"/>
<keyword evidence="1" id="KW-0614">Plasmid</keyword>
<dbReference type="Proteomes" id="UP000027180">
    <property type="component" value="Plasmid pRetIE4771d"/>
</dbReference>
<protein>
    <submittedName>
        <fullName evidence="1">Type VI secretion system ImpE family protein</fullName>
    </submittedName>
</protein>
<name>A0A060I7Q8_RHIET</name>
<dbReference type="SUPFAM" id="SSF144059">
    <property type="entry name" value="ImpE-like"/>
    <property type="match status" value="1"/>
</dbReference>
<reference evidence="1 2" key="1">
    <citation type="submission" date="2013-12" db="EMBL/GenBank/DDBJ databases">
        <title>Complete genome sequence of Rhizobium etli bv. mimosae IE4771.</title>
        <authorList>
            <person name="Bustos P."/>
            <person name="Santamaria R.I."/>
            <person name="Lozano L."/>
            <person name="Ormeno-Orrillo E."/>
            <person name="Rogel M.A."/>
            <person name="Romero D."/>
            <person name="Cevallos M.A."/>
            <person name="Martinez-Romero E."/>
            <person name="Gonzalez V."/>
        </authorList>
    </citation>
    <scope>NUCLEOTIDE SEQUENCE [LARGE SCALE GENOMIC DNA]</scope>
    <source>
        <strain evidence="1 2">IE4771</strain>
        <plasmid evidence="2">Plasmid pRetIE4771d</plasmid>
    </source>
</reference>
<accession>A0A060I7Q8</accession>
<evidence type="ECO:0000313" key="2">
    <source>
        <dbReference type="Proteomes" id="UP000027180"/>
    </source>
</evidence>